<organism evidence="2">
    <name type="scientific">Laccaria bicolor (strain S238N-H82 / ATCC MYA-4686)</name>
    <name type="common">Bicoloured deceiver</name>
    <name type="synonym">Laccaria laccata var. bicolor</name>
    <dbReference type="NCBI Taxonomy" id="486041"/>
    <lineage>
        <taxon>Eukaryota</taxon>
        <taxon>Fungi</taxon>
        <taxon>Dikarya</taxon>
        <taxon>Basidiomycota</taxon>
        <taxon>Agaricomycotina</taxon>
        <taxon>Agaricomycetes</taxon>
        <taxon>Agaricomycetidae</taxon>
        <taxon>Agaricales</taxon>
        <taxon>Agaricineae</taxon>
        <taxon>Hydnangiaceae</taxon>
        <taxon>Laccaria</taxon>
    </lineage>
</organism>
<gene>
    <name evidence="1" type="ORF">LACBIDRAFT_296369</name>
</gene>
<protein>
    <submittedName>
        <fullName evidence="1">Predicted protein</fullName>
    </submittedName>
</protein>
<accession>B0D8M3</accession>
<dbReference type="KEGG" id="lbc:LACBIDRAFT_296369"/>
<dbReference type="Proteomes" id="UP000001194">
    <property type="component" value="Unassembled WGS sequence"/>
</dbReference>
<dbReference type="GeneID" id="6076190"/>
<name>B0D8M3_LACBS</name>
<dbReference type="AlphaFoldDB" id="B0D8M3"/>
<dbReference type="RefSeq" id="XP_001880180.1">
    <property type="nucleotide sequence ID" value="XM_001880145.1"/>
</dbReference>
<evidence type="ECO:0000313" key="1">
    <source>
        <dbReference type="EMBL" id="EDR08867.1"/>
    </source>
</evidence>
<sequence>MVGLLDIPVEIMQAILACLPADSLLDLSPTCCLLNHLSTSALLEHHGIRDPTNCTFDLYNDTPGTPSKADALSALLAGLHIKRMKFLQCNLKTSWYWGGGWPASQPLRRLHRLIQRLSSIDEVVLSFDIYGAIVLDDADLKSGIDILQNLLNMIITKSCKVLRIINPASFFEKSYIFNQPDSRSSITQTFRRFVHRNDSPDWQYKRDNSKGTRLFLTCSPAALQKVALTEIEIDAISLFTPPCSNWTFTMLKQSRVKTLTVSLTWPESGYTPAERSLILSRLVAAVPASVKFLRVVKVTHILETLGFIAQLPLLDTLDFCPWPWQVGLLDESTTTSFPIVLNMKTMCSTAEMLFFMFSRPLTAPRLREIFLAFHIYKEEMFNITTTATSIARLRDSVGPMVDILPAVFMDSVPPPMESLCDGIQPICPIWEQEFSKFTAVMLVGQITLLDSPNTFRIILGVLTLFSGISGLLIKLRPSPKVDPTPIHLEPWMVRAILNRSPNITSIVFNKVAQRIIS</sequence>
<dbReference type="InParanoid" id="B0D8M3"/>
<dbReference type="HOGENOM" id="CLU_027004_0_0_1"/>
<reference evidence="1 2" key="1">
    <citation type="journal article" date="2008" name="Nature">
        <title>The genome of Laccaria bicolor provides insights into mycorrhizal symbiosis.</title>
        <authorList>
            <person name="Martin F."/>
            <person name="Aerts A."/>
            <person name="Ahren D."/>
            <person name="Brun A."/>
            <person name="Danchin E.G.J."/>
            <person name="Duchaussoy F."/>
            <person name="Gibon J."/>
            <person name="Kohler A."/>
            <person name="Lindquist E."/>
            <person name="Pereda V."/>
            <person name="Salamov A."/>
            <person name="Shapiro H.J."/>
            <person name="Wuyts J."/>
            <person name="Blaudez D."/>
            <person name="Buee M."/>
            <person name="Brokstein P."/>
            <person name="Canbaeck B."/>
            <person name="Cohen D."/>
            <person name="Courty P.E."/>
            <person name="Coutinho P.M."/>
            <person name="Delaruelle C."/>
            <person name="Detter J.C."/>
            <person name="Deveau A."/>
            <person name="DiFazio S."/>
            <person name="Duplessis S."/>
            <person name="Fraissinet-Tachet L."/>
            <person name="Lucic E."/>
            <person name="Frey-Klett P."/>
            <person name="Fourrey C."/>
            <person name="Feussner I."/>
            <person name="Gay G."/>
            <person name="Grimwood J."/>
            <person name="Hoegger P.J."/>
            <person name="Jain P."/>
            <person name="Kilaru S."/>
            <person name="Labbe J."/>
            <person name="Lin Y.C."/>
            <person name="Legue V."/>
            <person name="Le Tacon F."/>
            <person name="Marmeisse R."/>
            <person name="Melayah D."/>
            <person name="Montanini B."/>
            <person name="Muratet M."/>
            <person name="Nehls U."/>
            <person name="Niculita-Hirzel H."/>
            <person name="Oudot-Le Secq M.P."/>
            <person name="Peter M."/>
            <person name="Quesneville H."/>
            <person name="Rajashekar B."/>
            <person name="Reich M."/>
            <person name="Rouhier N."/>
            <person name="Schmutz J."/>
            <person name="Yin T."/>
            <person name="Chalot M."/>
            <person name="Henrissat B."/>
            <person name="Kuees U."/>
            <person name="Lucas S."/>
            <person name="Van de Peer Y."/>
            <person name="Podila G.K."/>
            <person name="Polle A."/>
            <person name="Pukkila P.J."/>
            <person name="Richardson P.M."/>
            <person name="Rouze P."/>
            <person name="Sanders I.R."/>
            <person name="Stajich J.E."/>
            <person name="Tunlid A."/>
            <person name="Tuskan G."/>
            <person name="Grigoriev I.V."/>
        </authorList>
    </citation>
    <scope>NUCLEOTIDE SEQUENCE [LARGE SCALE GENOMIC DNA]</scope>
    <source>
        <strain evidence="2">S238N-H82 / ATCC MYA-4686</strain>
    </source>
</reference>
<dbReference type="EMBL" id="DS547100">
    <property type="protein sequence ID" value="EDR08867.1"/>
    <property type="molecule type" value="Genomic_DNA"/>
</dbReference>
<dbReference type="OrthoDB" id="2948607at2759"/>
<evidence type="ECO:0000313" key="2">
    <source>
        <dbReference type="Proteomes" id="UP000001194"/>
    </source>
</evidence>
<proteinExistence type="predicted"/>
<keyword evidence="2" id="KW-1185">Reference proteome</keyword>